<comment type="caution">
    <text evidence="4">The sequence shown here is derived from an EMBL/GenBank/DDBJ whole genome shotgun (WGS) entry which is preliminary data.</text>
</comment>
<keyword evidence="2" id="KW-0813">Transport</keyword>
<dbReference type="RefSeq" id="WP_101645889.1">
    <property type="nucleotide sequence ID" value="NZ_PGVE01000002.1"/>
</dbReference>
<dbReference type="GO" id="GO:1901982">
    <property type="term" value="F:maltose binding"/>
    <property type="evidence" value="ECO:0007669"/>
    <property type="project" value="TreeGrafter"/>
</dbReference>
<reference evidence="4 5" key="1">
    <citation type="submission" date="2017-11" db="EMBL/GenBank/DDBJ databases">
        <title>Comparitive Functional Genomics of Dry Heat Resistant strains isolated from the Viking Spacecraft.</title>
        <authorList>
            <person name="Seuylemezian A."/>
            <person name="Cooper K."/>
            <person name="Vaishampayan P."/>
        </authorList>
    </citation>
    <scope>NUCLEOTIDE SEQUENCE [LARGE SCALE GENOMIC DNA]</scope>
    <source>
        <strain evidence="4 5">V32-6</strain>
    </source>
</reference>
<evidence type="ECO:0000256" key="2">
    <source>
        <dbReference type="ARBA" id="ARBA00022448"/>
    </source>
</evidence>
<organism evidence="4 5">
    <name type="scientific">Neobacillus cucumis</name>
    <dbReference type="NCBI Taxonomy" id="1740721"/>
    <lineage>
        <taxon>Bacteria</taxon>
        <taxon>Bacillati</taxon>
        <taxon>Bacillota</taxon>
        <taxon>Bacilli</taxon>
        <taxon>Bacillales</taxon>
        <taxon>Bacillaceae</taxon>
        <taxon>Neobacillus</taxon>
    </lineage>
</organism>
<dbReference type="EMBL" id="PGVE01000002">
    <property type="protein sequence ID" value="PLS10375.1"/>
    <property type="molecule type" value="Genomic_DNA"/>
</dbReference>
<dbReference type="SUPFAM" id="SSF53850">
    <property type="entry name" value="Periplasmic binding protein-like II"/>
    <property type="match status" value="1"/>
</dbReference>
<proteinExistence type="inferred from homology"/>
<dbReference type="AlphaFoldDB" id="A0A2N5HXX0"/>
<dbReference type="Gene3D" id="3.40.190.10">
    <property type="entry name" value="Periplasmic binding protein-like II"/>
    <property type="match status" value="1"/>
</dbReference>
<dbReference type="CDD" id="cd13585">
    <property type="entry name" value="PBP2_TMBP_like"/>
    <property type="match status" value="1"/>
</dbReference>
<dbReference type="PANTHER" id="PTHR30061">
    <property type="entry name" value="MALTOSE-BINDING PERIPLASMIC PROTEIN"/>
    <property type="match status" value="1"/>
</dbReference>
<dbReference type="PANTHER" id="PTHR30061:SF50">
    <property type="entry name" value="MALTOSE_MALTODEXTRIN-BINDING PERIPLASMIC PROTEIN"/>
    <property type="match status" value="1"/>
</dbReference>
<evidence type="ECO:0000313" key="4">
    <source>
        <dbReference type="EMBL" id="PLS10375.1"/>
    </source>
</evidence>
<dbReference type="OrthoDB" id="9782846at2"/>
<comment type="similarity">
    <text evidence="1">Belongs to the bacterial solute-binding protein 1 family.</text>
</comment>
<dbReference type="GO" id="GO:0055052">
    <property type="term" value="C:ATP-binding cassette (ABC) transporter complex, substrate-binding subunit-containing"/>
    <property type="evidence" value="ECO:0007669"/>
    <property type="project" value="TreeGrafter"/>
</dbReference>
<sequence length="407" mass="45095">MKRITGLLVMVLTLIIALVGCGTSNNTNGSGNSNEKITITFGFWGAAEDLKIYQGAAKEISNEYPNITLKVKQYPSSEQFWNNLPGEIAAGVAPDFIKISNEGAYEYVNKGLFTSIDDDMITSAKIDMNRYNSNGVNIWKFNDKQYGLPFNQMPAMFFINTDMWNKAGLGDYPKTWGEVEAAAKKLTTKDVYGIGLNIQPFHITNVIKSYGGDWGNGKTINSEENIKGLQEILDLYKEGLAVTPKTLGYGWDGEVFANGKAAMTTGGNWYKGYLKDANPDLKYAVVPVPKGAAEASTMISDAYVLLKDTKHKKEALQAAYYLTNESVQKAFMKLGVNPSIQSLSDQYYKENPEFKAIEQSQASATDFAYPKETKKFTDELVKQLEDTILGGKKKSAKEILDDIQKQF</sequence>
<evidence type="ECO:0000256" key="3">
    <source>
        <dbReference type="ARBA" id="ARBA00022729"/>
    </source>
</evidence>
<accession>A0A2N5HXX0</accession>
<dbReference type="InterPro" id="IPR006059">
    <property type="entry name" value="SBP"/>
</dbReference>
<dbReference type="Pfam" id="PF01547">
    <property type="entry name" value="SBP_bac_1"/>
    <property type="match status" value="1"/>
</dbReference>
<evidence type="ECO:0000256" key="1">
    <source>
        <dbReference type="ARBA" id="ARBA00008520"/>
    </source>
</evidence>
<evidence type="ECO:0000313" key="5">
    <source>
        <dbReference type="Proteomes" id="UP000234950"/>
    </source>
</evidence>
<gene>
    <name evidence="4" type="ORF">CVD27_00070</name>
</gene>
<dbReference type="GO" id="GO:0015768">
    <property type="term" value="P:maltose transport"/>
    <property type="evidence" value="ECO:0007669"/>
    <property type="project" value="TreeGrafter"/>
</dbReference>
<dbReference type="GO" id="GO:0042956">
    <property type="term" value="P:maltodextrin transmembrane transport"/>
    <property type="evidence" value="ECO:0007669"/>
    <property type="project" value="TreeGrafter"/>
</dbReference>
<keyword evidence="5" id="KW-1185">Reference proteome</keyword>
<name>A0A2N5HXX0_9BACI</name>
<dbReference type="PROSITE" id="PS51257">
    <property type="entry name" value="PROKAR_LIPOPROTEIN"/>
    <property type="match status" value="1"/>
</dbReference>
<protein>
    <submittedName>
        <fullName evidence="4">Sugar ABC transporter substrate-binding protein</fullName>
    </submittedName>
</protein>
<keyword evidence="3" id="KW-0732">Signal</keyword>
<dbReference type="Proteomes" id="UP000234950">
    <property type="component" value="Unassembled WGS sequence"/>
</dbReference>